<accession>A0A255YN06</accession>
<organism evidence="2 3">
    <name type="scientific">Sandarakinorhabdus cyanobacteriorum</name>
    <dbReference type="NCBI Taxonomy" id="1981098"/>
    <lineage>
        <taxon>Bacteria</taxon>
        <taxon>Pseudomonadati</taxon>
        <taxon>Pseudomonadota</taxon>
        <taxon>Alphaproteobacteria</taxon>
        <taxon>Sphingomonadales</taxon>
        <taxon>Sphingosinicellaceae</taxon>
        <taxon>Sandarakinorhabdus</taxon>
    </lineage>
</organism>
<name>A0A255YN06_9SPHN</name>
<evidence type="ECO:0000259" key="1">
    <source>
        <dbReference type="Pfam" id="PF13622"/>
    </source>
</evidence>
<dbReference type="AlphaFoldDB" id="A0A255YN06"/>
<dbReference type="SUPFAM" id="SSF54637">
    <property type="entry name" value="Thioesterase/thiol ester dehydrase-isomerase"/>
    <property type="match status" value="1"/>
</dbReference>
<dbReference type="OrthoDB" id="9813158at2"/>
<sequence length="145" mass="15480">MTNPALATLLRQPSGRLDLLPYAALLDLSFERVGGELQLIMPFADTLIGSPGRLHGGSISGLLELAGLLTVIAAQPEGEALPRVRPVTVTVDFMREGAPVETRAAASIAKLGRRVVNVHASAWQGDRAKPITAAHINFVLDWPDR</sequence>
<protein>
    <recommendedName>
        <fullName evidence="1">Acyl-CoA thioesterase-like N-terminal HotDog domain-containing protein</fullName>
    </recommendedName>
</protein>
<evidence type="ECO:0000313" key="3">
    <source>
        <dbReference type="Proteomes" id="UP000216991"/>
    </source>
</evidence>
<proteinExistence type="predicted"/>
<feature type="domain" description="Acyl-CoA thioesterase-like N-terminal HotDog" evidence="1">
    <location>
        <begin position="52"/>
        <end position="138"/>
    </location>
</feature>
<dbReference type="EMBL" id="NOXT01000100">
    <property type="protein sequence ID" value="OYQ30652.1"/>
    <property type="molecule type" value="Genomic_DNA"/>
</dbReference>
<dbReference type="Gene3D" id="3.10.129.10">
    <property type="entry name" value="Hotdog Thioesterase"/>
    <property type="match status" value="1"/>
</dbReference>
<dbReference type="CDD" id="cd03443">
    <property type="entry name" value="PaaI_thioesterase"/>
    <property type="match status" value="1"/>
</dbReference>
<dbReference type="InterPro" id="IPR029069">
    <property type="entry name" value="HotDog_dom_sf"/>
</dbReference>
<comment type="caution">
    <text evidence="2">The sequence shown here is derived from an EMBL/GenBank/DDBJ whole genome shotgun (WGS) entry which is preliminary data.</text>
</comment>
<keyword evidence="3" id="KW-1185">Reference proteome</keyword>
<reference evidence="2 3" key="1">
    <citation type="submission" date="2017-07" db="EMBL/GenBank/DDBJ databases">
        <title>Sandarakinorhabdus cyanobacteriorum sp. nov., a novel bacterium isolated from cyanobacterial aggregates in a eutrophic lake.</title>
        <authorList>
            <person name="Cai H."/>
        </authorList>
    </citation>
    <scope>NUCLEOTIDE SEQUENCE [LARGE SCALE GENOMIC DNA]</scope>
    <source>
        <strain evidence="2 3">TH057</strain>
    </source>
</reference>
<dbReference type="InterPro" id="IPR049449">
    <property type="entry name" value="TesB_ACOT8-like_N"/>
</dbReference>
<gene>
    <name evidence="2" type="ORF">CHU93_06500</name>
</gene>
<dbReference type="Pfam" id="PF13622">
    <property type="entry name" value="4HBT_3"/>
    <property type="match status" value="1"/>
</dbReference>
<dbReference type="RefSeq" id="WP_086115605.1">
    <property type="nucleotide sequence ID" value="NZ_NOXT01000100.1"/>
</dbReference>
<evidence type="ECO:0000313" key="2">
    <source>
        <dbReference type="EMBL" id="OYQ30652.1"/>
    </source>
</evidence>
<dbReference type="Proteomes" id="UP000216991">
    <property type="component" value="Unassembled WGS sequence"/>
</dbReference>